<feature type="compositionally biased region" description="Basic and acidic residues" evidence="1">
    <location>
        <begin position="198"/>
        <end position="220"/>
    </location>
</feature>
<gene>
    <name evidence="2" type="ORF">AMURIS_03654</name>
</gene>
<proteinExistence type="predicted"/>
<protein>
    <recommendedName>
        <fullName evidence="4">Single-stranded DNA-binding protein DdrA</fullName>
    </recommendedName>
</protein>
<dbReference type="Proteomes" id="UP000236311">
    <property type="component" value="Unassembled WGS sequence"/>
</dbReference>
<dbReference type="RefSeq" id="WP_242982518.1">
    <property type="nucleotide sequence ID" value="NZ_JANJZD010000020.1"/>
</dbReference>
<evidence type="ECO:0008006" key="4">
    <source>
        <dbReference type="Google" id="ProtNLM"/>
    </source>
</evidence>
<accession>A0A2K4ZKE1</accession>
<dbReference type="AlphaFoldDB" id="A0A2K4ZKE1"/>
<evidence type="ECO:0000313" key="2">
    <source>
        <dbReference type="EMBL" id="SOY30920.1"/>
    </source>
</evidence>
<evidence type="ECO:0000313" key="3">
    <source>
        <dbReference type="Proteomes" id="UP000236311"/>
    </source>
</evidence>
<organism evidence="2 3">
    <name type="scientific">Acetatifactor muris</name>
    <dbReference type="NCBI Taxonomy" id="879566"/>
    <lineage>
        <taxon>Bacteria</taxon>
        <taxon>Bacillati</taxon>
        <taxon>Bacillota</taxon>
        <taxon>Clostridia</taxon>
        <taxon>Lachnospirales</taxon>
        <taxon>Lachnospiraceae</taxon>
        <taxon>Acetatifactor</taxon>
    </lineage>
</organism>
<feature type="region of interest" description="Disordered" evidence="1">
    <location>
        <begin position="171"/>
        <end position="238"/>
    </location>
</feature>
<name>A0A2K4ZKE1_9FIRM</name>
<evidence type="ECO:0000256" key="1">
    <source>
        <dbReference type="SAM" id="MobiDB-lite"/>
    </source>
</evidence>
<reference evidence="2 3" key="1">
    <citation type="submission" date="2018-01" db="EMBL/GenBank/DDBJ databases">
        <authorList>
            <person name="Gaut B.S."/>
            <person name="Morton B.R."/>
            <person name="Clegg M.T."/>
            <person name="Duvall M.R."/>
        </authorList>
    </citation>
    <scope>NUCLEOTIDE SEQUENCE [LARGE SCALE GENOMIC DNA]</scope>
    <source>
        <strain evidence="2">GP69</strain>
    </source>
</reference>
<keyword evidence="3" id="KW-1185">Reference proteome</keyword>
<sequence>MEKDLIRLLRAEEIECRIAMVNEKGLSLLLYKDARVDQRILDETFGPFGWKRSHQCIDGNLYCTVEILDRESGEWVSKQDVGTTGYTEKEKSQASDSFKRACFNWGIGRELYSAPFIWIPAAKTSIQKKGDKYISNERFSVSAISFNDTREIVSLEITDSHGQVVYILQQSGSANQDGGRQKTEQRNEGVGQGKHKDKLSVREQEKAQAGRQEMGPRDGQKGSYPPDSQNGGNRKYGISGPQEIVLMAELNRTGVTLEEVLERYGIEDISRMTPGIYNKAIAALKQTKPKGRTSGTAA</sequence>
<dbReference type="EMBL" id="OFSM01000020">
    <property type="protein sequence ID" value="SOY30920.1"/>
    <property type="molecule type" value="Genomic_DNA"/>
</dbReference>